<evidence type="ECO:0000256" key="6">
    <source>
        <dbReference type="ARBA" id="ARBA00023134"/>
    </source>
</evidence>
<evidence type="ECO:0000313" key="9">
    <source>
        <dbReference type="EMBL" id="VEL08748.1"/>
    </source>
</evidence>
<dbReference type="SUPFAM" id="SSF48371">
    <property type="entry name" value="ARM repeat"/>
    <property type="match status" value="1"/>
</dbReference>
<gene>
    <name evidence="9" type="ORF">PXEA_LOCUS2188</name>
</gene>
<evidence type="ECO:0000313" key="10">
    <source>
        <dbReference type="Proteomes" id="UP000784294"/>
    </source>
</evidence>
<evidence type="ECO:0000256" key="4">
    <source>
        <dbReference type="ARBA" id="ARBA00022741"/>
    </source>
</evidence>
<evidence type="ECO:0000256" key="7">
    <source>
        <dbReference type="SAM" id="MobiDB-lite"/>
    </source>
</evidence>
<dbReference type="GO" id="GO:0071074">
    <property type="term" value="F:eukaryotic initiation factor eIF2 binding"/>
    <property type="evidence" value="ECO:0007669"/>
    <property type="project" value="TreeGrafter"/>
</dbReference>
<dbReference type="GO" id="GO:0005092">
    <property type="term" value="F:GDP-dissociation inhibitor activity"/>
    <property type="evidence" value="ECO:0007669"/>
    <property type="project" value="TreeGrafter"/>
</dbReference>
<dbReference type="InterPro" id="IPR016190">
    <property type="entry name" value="Transl_init_fac_IF2/IF5_Zn-bd"/>
</dbReference>
<evidence type="ECO:0000256" key="1">
    <source>
        <dbReference type="ARBA" id="ARBA00010397"/>
    </source>
</evidence>
<keyword evidence="3" id="KW-0396">Initiation factor</keyword>
<protein>
    <recommendedName>
        <fullName evidence="2">Eukaryotic translation initiation factor 5</fullName>
    </recommendedName>
</protein>
<dbReference type="SMART" id="SM00515">
    <property type="entry name" value="eIF5C"/>
    <property type="match status" value="1"/>
</dbReference>
<dbReference type="PANTHER" id="PTHR23001">
    <property type="entry name" value="EUKARYOTIC TRANSLATION INITIATION FACTOR"/>
    <property type="match status" value="1"/>
</dbReference>
<feature type="region of interest" description="Disordered" evidence="7">
    <location>
        <begin position="392"/>
        <end position="438"/>
    </location>
</feature>
<name>A0A448WD03_9PLAT</name>
<dbReference type="Gene3D" id="2.20.25.350">
    <property type="match status" value="1"/>
</dbReference>
<feature type="compositionally biased region" description="Basic and acidic residues" evidence="7">
    <location>
        <begin position="406"/>
        <end position="420"/>
    </location>
</feature>
<comment type="similarity">
    <text evidence="1">Belongs to the eIF-2-beta/eIF-5 family.</text>
</comment>
<dbReference type="InterPro" id="IPR016189">
    <property type="entry name" value="Transl_init_fac_IF2/IF5_N"/>
</dbReference>
<evidence type="ECO:0000256" key="5">
    <source>
        <dbReference type="ARBA" id="ARBA00022917"/>
    </source>
</evidence>
<reference evidence="9" key="1">
    <citation type="submission" date="2018-11" db="EMBL/GenBank/DDBJ databases">
        <authorList>
            <consortium name="Pathogen Informatics"/>
        </authorList>
    </citation>
    <scope>NUCLEOTIDE SEQUENCE</scope>
</reference>
<dbReference type="GO" id="GO:0005525">
    <property type="term" value="F:GTP binding"/>
    <property type="evidence" value="ECO:0007669"/>
    <property type="project" value="UniProtKB-KW"/>
</dbReference>
<feature type="compositionally biased region" description="Acidic residues" evidence="7">
    <location>
        <begin position="392"/>
        <end position="405"/>
    </location>
</feature>
<keyword evidence="6" id="KW-0342">GTP-binding</keyword>
<dbReference type="FunFam" id="2.20.25.350:FF:000001">
    <property type="entry name" value="Eukaryotic translation initiation factor 5"/>
    <property type="match status" value="1"/>
</dbReference>
<evidence type="ECO:0000256" key="3">
    <source>
        <dbReference type="ARBA" id="ARBA00022540"/>
    </source>
</evidence>
<organism evidence="9 10">
    <name type="scientific">Protopolystoma xenopodis</name>
    <dbReference type="NCBI Taxonomy" id="117903"/>
    <lineage>
        <taxon>Eukaryota</taxon>
        <taxon>Metazoa</taxon>
        <taxon>Spiralia</taxon>
        <taxon>Lophotrochozoa</taxon>
        <taxon>Platyhelminthes</taxon>
        <taxon>Monogenea</taxon>
        <taxon>Polyopisthocotylea</taxon>
        <taxon>Polystomatidea</taxon>
        <taxon>Polystomatidae</taxon>
        <taxon>Protopolystoma</taxon>
    </lineage>
</organism>
<dbReference type="SUPFAM" id="SSF100966">
    <property type="entry name" value="Translation initiation factor 2 beta, aIF2beta, N-terminal domain"/>
    <property type="match status" value="1"/>
</dbReference>
<dbReference type="Pfam" id="PF02020">
    <property type="entry name" value="W2"/>
    <property type="match status" value="1"/>
</dbReference>
<evidence type="ECO:0000256" key="2">
    <source>
        <dbReference type="ARBA" id="ARBA00018059"/>
    </source>
</evidence>
<dbReference type="GO" id="GO:0003743">
    <property type="term" value="F:translation initiation factor activity"/>
    <property type="evidence" value="ECO:0007669"/>
    <property type="project" value="UniProtKB-KW"/>
</dbReference>
<feature type="compositionally biased region" description="Acidic residues" evidence="7">
    <location>
        <begin position="428"/>
        <end position="438"/>
    </location>
</feature>
<keyword evidence="5" id="KW-0648">Protein biosynthesis</keyword>
<dbReference type="EMBL" id="CAAALY010004648">
    <property type="protein sequence ID" value="VEL08748.1"/>
    <property type="molecule type" value="Genomic_DNA"/>
</dbReference>
<sequence length="438" mass="49120">MAIQLSKMEVNINREVEDTFYRYKMPKLAAKVEGKGNGIKTVIVNVIDIAKALYRKPIYVTKYFGCELGAQVHVDEKNERYIVNGAHEASKLQELLDGFIKKFVLCQSCGNPETTLRVKRNAGVVTSACKACGSQGQLDVGHRLTQFIVKNPPDVDNTTSTKSKGKKSKKNGGDQDSGEDMNCEDGGQPSPNFADFRADEDDWGEDTTLEAQLRRINELSAMAKSLALSIDVEKSETERADIFFKHLERLLKQGLVVDRRKEIKQEADRLDLGPRVTLVLAEVLLNDPNKILDDVKAYRTVFMQFTRSGEYHKKAQQYLLGAMTSIIGKFSSSNLVSRSCHILKTLYDCDIVEEETIIAWYDKGPSKKYVSKELSSKILSICSPMIKWLKEAEEEDSDSASEDSFDDTKAIPDAQRDTRELNGSSQKEDDDDIDIDAI</sequence>
<dbReference type="InterPro" id="IPR002735">
    <property type="entry name" value="Transl_init_fac_IF2/IF5_dom"/>
</dbReference>
<evidence type="ECO:0000259" key="8">
    <source>
        <dbReference type="PROSITE" id="PS51363"/>
    </source>
</evidence>
<dbReference type="Proteomes" id="UP000784294">
    <property type="component" value="Unassembled WGS sequence"/>
</dbReference>
<dbReference type="InterPro" id="IPR045196">
    <property type="entry name" value="IF2/IF5"/>
</dbReference>
<dbReference type="AlphaFoldDB" id="A0A448WD03"/>
<keyword evidence="4" id="KW-0547">Nucleotide-binding</keyword>
<dbReference type="GO" id="GO:0001732">
    <property type="term" value="P:formation of cytoplasmic translation initiation complex"/>
    <property type="evidence" value="ECO:0007669"/>
    <property type="project" value="TreeGrafter"/>
</dbReference>
<dbReference type="FunFam" id="3.30.30.170:FF:000002">
    <property type="entry name" value="Eukaryotic translation initiation factor 5"/>
    <property type="match status" value="1"/>
</dbReference>
<dbReference type="CDD" id="cd11561">
    <property type="entry name" value="W2_eIF5"/>
    <property type="match status" value="1"/>
</dbReference>
<accession>A0A448WD03</accession>
<dbReference type="Gene3D" id="3.30.30.170">
    <property type="match status" value="1"/>
</dbReference>
<dbReference type="Gene3D" id="1.25.40.180">
    <property type="match status" value="1"/>
</dbReference>
<dbReference type="GO" id="GO:0005829">
    <property type="term" value="C:cytosol"/>
    <property type="evidence" value="ECO:0007669"/>
    <property type="project" value="TreeGrafter"/>
</dbReference>
<feature type="region of interest" description="Disordered" evidence="7">
    <location>
        <begin position="149"/>
        <end position="199"/>
    </location>
</feature>
<dbReference type="SUPFAM" id="SSF75689">
    <property type="entry name" value="Zinc-binding domain of translation initiation factor 2 beta"/>
    <property type="match status" value="1"/>
</dbReference>
<dbReference type="Pfam" id="PF01873">
    <property type="entry name" value="eIF-5_eIF-2B"/>
    <property type="match status" value="1"/>
</dbReference>
<dbReference type="PANTHER" id="PTHR23001:SF7">
    <property type="entry name" value="EUKARYOTIC TRANSLATION INITIATION FACTOR 5"/>
    <property type="match status" value="1"/>
</dbReference>
<proteinExistence type="inferred from homology"/>
<keyword evidence="10" id="KW-1185">Reference proteome</keyword>
<dbReference type="OrthoDB" id="10250831at2759"/>
<dbReference type="InterPro" id="IPR003307">
    <property type="entry name" value="W2_domain"/>
</dbReference>
<dbReference type="InterPro" id="IPR016024">
    <property type="entry name" value="ARM-type_fold"/>
</dbReference>
<dbReference type="PROSITE" id="PS51363">
    <property type="entry name" value="W2"/>
    <property type="match status" value="1"/>
</dbReference>
<dbReference type="SMART" id="SM00653">
    <property type="entry name" value="eIF2B_5"/>
    <property type="match status" value="1"/>
</dbReference>
<comment type="caution">
    <text evidence="9">The sequence shown here is derived from an EMBL/GenBank/DDBJ whole genome shotgun (WGS) entry which is preliminary data.</text>
</comment>
<feature type="domain" description="W2" evidence="8">
    <location>
        <begin position="233"/>
        <end position="399"/>
    </location>
</feature>